<protein>
    <submittedName>
        <fullName evidence="1">Uncharacterized protein</fullName>
    </submittedName>
</protein>
<proteinExistence type="predicted"/>
<organism evidence="1 2">
    <name type="scientific">Smallanthus sonchifolius</name>
    <dbReference type="NCBI Taxonomy" id="185202"/>
    <lineage>
        <taxon>Eukaryota</taxon>
        <taxon>Viridiplantae</taxon>
        <taxon>Streptophyta</taxon>
        <taxon>Embryophyta</taxon>
        <taxon>Tracheophyta</taxon>
        <taxon>Spermatophyta</taxon>
        <taxon>Magnoliopsida</taxon>
        <taxon>eudicotyledons</taxon>
        <taxon>Gunneridae</taxon>
        <taxon>Pentapetalae</taxon>
        <taxon>asterids</taxon>
        <taxon>campanulids</taxon>
        <taxon>Asterales</taxon>
        <taxon>Asteraceae</taxon>
        <taxon>Asteroideae</taxon>
        <taxon>Heliantheae alliance</taxon>
        <taxon>Millerieae</taxon>
        <taxon>Smallanthus</taxon>
    </lineage>
</organism>
<name>A0ACB9AU97_9ASTR</name>
<dbReference type="Proteomes" id="UP001056120">
    <property type="component" value="Linkage Group LG24"/>
</dbReference>
<dbReference type="EMBL" id="CM042041">
    <property type="protein sequence ID" value="KAI3713717.1"/>
    <property type="molecule type" value="Genomic_DNA"/>
</dbReference>
<reference evidence="1 2" key="2">
    <citation type="journal article" date="2022" name="Mol. Ecol. Resour.">
        <title>The genomes of chicory, endive, great burdock and yacon provide insights into Asteraceae paleo-polyploidization history and plant inulin production.</title>
        <authorList>
            <person name="Fan W."/>
            <person name="Wang S."/>
            <person name="Wang H."/>
            <person name="Wang A."/>
            <person name="Jiang F."/>
            <person name="Liu H."/>
            <person name="Zhao H."/>
            <person name="Xu D."/>
            <person name="Zhang Y."/>
        </authorList>
    </citation>
    <scope>NUCLEOTIDE SEQUENCE [LARGE SCALE GENOMIC DNA]</scope>
    <source>
        <strain evidence="2">cv. Yunnan</strain>
        <tissue evidence="1">Leaves</tissue>
    </source>
</reference>
<keyword evidence="2" id="KW-1185">Reference proteome</keyword>
<evidence type="ECO:0000313" key="2">
    <source>
        <dbReference type="Proteomes" id="UP001056120"/>
    </source>
</evidence>
<comment type="caution">
    <text evidence="1">The sequence shown here is derived from an EMBL/GenBank/DDBJ whole genome shotgun (WGS) entry which is preliminary data.</text>
</comment>
<gene>
    <name evidence="1" type="ORF">L1987_72303</name>
</gene>
<sequence>MNQITHRVAITRQNLPPRLPTRTTYKYVKAYSCIINCTFSLYIFPIWEKSTTTPSTQTLPGPFIFKNPSLNTHR</sequence>
<reference evidence="2" key="1">
    <citation type="journal article" date="2022" name="Mol. Ecol. Resour.">
        <title>The genomes of chicory, endive, great burdock and yacon provide insights into Asteraceae palaeo-polyploidization history and plant inulin production.</title>
        <authorList>
            <person name="Fan W."/>
            <person name="Wang S."/>
            <person name="Wang H."/>
            <person name="Wang A."/>
            <person name="Jiang F."/>
            <person name="Liu H."/>
            <person name="Zhao H."/>
            <person name="Xu D."/>
            <person name="Zhang Y."/>
        </authorList>
    </citation>
    <scope>NUCLEOTIDE SEQUENCE [LARGE SCALE GENOMIC DNA]</scope>
    <source>
        <strain evidence="2">cv. Yunnan</strain>
    </source>
</reference>
<accession>A0ACB9AU97</accession>
<evidence type="ECO:0000313" key="1">
    <source>
        <dbReference type="EMBL" id="KAI3713717.1"/>
    </source>
</evidence>